<evidence type="ECO:0008006" key="3">
    <source>
        <dbReference type="Google" id="ProtNLM"/>
    </source>
</evidence>
<dbReference type="EMBL" id="CP114767">
    <property type="protein sequence ID" value="WBA41129.1"/>
    <property type="molecule type" value="Genomic_DNA"/>
</dbReference>
<protein>
    <recommendedName>
        <fullName evidence="3">TetR/AcrR family transcriptional regulator</fullName>
    </recommendedName>
</protein>
<gene>
    <name evidence="1" type="ORF">O3303_15045</name>
</gene>
<dbReference type="InterPro" id="IPR009057">
    <property type="entry name" value="Homeodomain-like_sf"/>
</dbReference>
<accession>A0ABY7LMT3</accession>
<proteinExistence type="predicted"/>
<keyword evidence="2" id="KW-1185">Reference proteome</keyword>
<sequence>MEQVVLHQLLDKANLLLRDMGVRLLHEEQLAVALDLTPTTFRTIFGNKAEFMLQVTRHNLARQRHEHEELFANLATPVECLLALLHHSLHELRHSHHDYHVVRKQFPLVWDTIQEYTQDYAFPLLTRLLQEGVQEGQFRAALDAPFIARIILAQFSLVLNEQFFPPDQVNLGEVYRNIFFPYVRGLCTEEGMRLTSPHFARMWS</sequence>
<dbReference type="Proteomes" id="UP001211005">
    <property type="component" value="Chromosome"/>
</dbReference>
<dbReference type="SUPFAM" id="SSF48498">
    <property type="entry name" value="Tetracyclin repressor-like, C-terminal domain"/>
    <property type="match status" value="1"/>
</dbReference>
<dbReference type="RefSeq" id="WP_269559211.1">
    <property type="nucleotide sequence ID" value="NZ_CP114767.1"/>
</dbReference>
<dbReference type="InterPro" id="IPR036271">
    <property type="entry name" value="Tet_transcr_reg_TetR-rel_C_sf"/>
</dbReference>
<evidence type="ECO:0000313" key="1">
    <source>
        <dbReference type="EMBL" id="WBA41129.1"/>
    </source>
</evidence>
<organism evidence="1 2">
    <name type="scientific">Hymenobacter canadensis</name>
    <dbReference type="NCBI Taxonomy" id="2999067"/>
    <lineage>
        <taxon>Bacteria</taxon>
        <taxon>Pseudomonadati</taxon>
        <taxon>Bacteroidota</taxon>
        <taxon>Cytophagia</taxon>
        <taxon>Cytophagales</taxon>
        <taxon>Hymenobacteraceae</taxon>
        <taxon>Hymenobacter</taxon>
    </lineage>
</organism>
<reference evidence="1 2" key="1">
    <citation type="submission" date="2022-12" db="EMBL/GenBank/DDBJ databases">
        <title>Hymenobacter canadensis sp. nov. isolated from lake water of the Cambridge Bay, Canada.</title>
        <authorList>
            <person name="Kim W.H."/>
            <person name="Lee Y.M."/>
        </authorList>
    </citation>
    <scope>NUCLEOTIDE SEQUENCE [LARGE SCALE GENOMIC DNA]</scope>
    <source>
        <strain evidence="1 2">PAMC 29467</strain>
    </source>
</reference>
<dbReference type="Gene3D" id="1.10.357.10">
    <property type="entry name" value="Tetracycline Repressor, domain 2"/>
    <property type="match status" value="1"/>
</dbReference>
<evidence type="ECO:0000313" key="2">
    <source>
        <dbReference type="Proteomes" id="UP001211005"/>
    </source>
</evidence>
<dbReference type="SUPFAM" id="SSF46689">
    <property type="entry name" value="Homeodomain-like"/>
    <property type="match status" value="1"/>
</dbReference>
<name>A0ABY7LMT3_9BACT</name>